<evidence type="ECO:0000256" key="4">
    <source>
        <dbReference type="ARBA" id="ARBA00022692"/>
    </source>
</evidence>
<evidence type="ECO:0000256" key="8">
    <source>
        <dbReference type="SAM" id="Phobius"/>
    </source>
</evidence>
<keyword evidence="3" id="KW-1003">Cell membrane</keyword>
<reference evidence="10" key="1">
    <citation type="journal article" date="2014" name="Int. J. Syst. Evol. Microbiol.">
        <title>Complete genome sequence of Corynebacterium casei LMG S-19264T (=DSM 44701T), isolated from a smear-ripened cheese.</title>
        <authorList>
            <consortium name="US DOE Joint Genome Institute (JGI-PGF)"/>
            <person name="Walter F."/>
            <person name="Albersmeier A."/>
            <person name="Kalinowski J."/>
            <person name="Ruckert C."/>
        </authorList>
    </citation>
    <scope>NUCLEOTIDE SEQUENCE</scope>
    <source>
        <strain evidence="10">JCM 3086</strain>
    </source>
</reference>
<evidence type="ECO:0000256" key="6">
    <source>
        <dbReference type="ARBA" id="ARBA00023136"/>
    </source>
</evidence>
<organism evidence="10 11">
    <name type="scientific">Streptomyces brasiliensis</name>
    <dbReference type="NCBI Taxonomy" id="1954"/>
    <lineage>
        <taxon>Bacteria</taxon>
        <taxon>Bacillati</taxon>
        <taxon>Actinomycetota</taxon>
        <taxon>Actinomycetes</taxon>
        <taxon>Kitasatosporales</taxon>
        <taxon>Streptomycetaceae</taxon>
        <taxon>Streptomyces</taxon>
    </lineage>
</organism>
<evidence type="ECO:0000256" key="3">
    <source>
        <dbReference type="ARBA" id="ARBA00022475"/>
    </source>
</evidence>
<evidence type="ECO:0000256" key="2">
    <source>
        <dbReference type="ARBA" id="ARBA00022448"/>
    </source>
</evidence>
<sequence>MTTTTHPERESVLVRAPGPDELHPARTHRRRRALELTLAAAVPFALLLLWQLAASRAWIDDRVYPAPSTILADGWDRAAAGDLWPDVWATLRRVLAGYAIGTAAGYVLGLLMGSPPLVRAALEPLLDAPYVVPKLALLPVFLNMFGLGEGPQVALVAATVFFFVWISTMAPVIAVPSGHRDAGRVFGFALADVPPRPAACVPSLRAGGRSDRGRGGGPGHRRVGTDSGVERPRPSHLRLTRAVRERRDVRGNRLRGGPGRGFLRTRTDSGTPAHSVGTEGQGTRPVTTRRRRHAYGLGALLALTALLVTAGCSSPYAGNTAPKTGPGNRTIRPMEGCSTSSWTDPADLSPTRTPARCEPRAPVAQPLSQRRKITIATGTLSAEYVAPLEVALDKGEFKAEGLDVTLRVLPTPDALPLLAKGDMDALWAAPEAAVMNGIRGGFDIKWVAGNFSPDPKSKSGLWVKLKDGETASQARLANRTLGTMIGKGSVIAYPVQRTLARHGGGLDKIRYQQLGSADVLTALQNGGVDSAWLLDPVWRKVAGTPGYAFLGGQPLGEPLGGMLYGRTLLQDDVDAGVALLRAYIRTVNTYFSGDYKRNEGFTTYLAKLLKTDKRVLESTPSLRMDWEIRAGTTMRLQSAYEAQGVTKGTPLPESRTVNRALYEEAVGHAP</sequence>
<keyword evidence="5 8" id="KW-1133">Transmembrane helix</keyword>
<proteinExistence type="predicted"/>
<dbReference type="AlphaFoldDB" id="A0A917KGN7"/>
<dbReference type="PANTHER" id="PTHR30151:SF39">
    <property type="entry name" value="ABC TRANSPORTER PERMEASE PROTEIN"/>
    <property type="match status" value="1"/>
</dbReference>
<feature type="region of interest" description="Disordered" evidence="7">
    <location>
        <begin position="251"/>
        <end position="288"/>
    </location>
</feature>
<comment type="subcellular location">
    <subcellularLocation>
        <location evidence="1">Cell membrane</location>
        <topology evidence="1">Multi-pass membrane protein</topology>
    </subcellularLocation>
</comment>
<feature type="region of interest" description="Disordered" evidence="7">
    <location>
        <begin position="1"/>
        <end position="26"/>
    </location>
</feature>
<feature type="region of interest" description="Disordered" evidence="7">
    <location>
        <begin position="201"/>
        <end position="235"/>
    </location>
</feature>
<feature type="transmembrane region" description="Helical" evidence="8">
    <location>
        <begin position="125"/>
        <end position="147"/>
    </location>
</feature>
<dbReference type="SUPFAM" id="SSF53850">
    <property type="entry name" value="Periplasmic binding protein-like II"/>
    <property type="match status" value="1"/>
</dbReference>
<keyword evidence="2" id="KW-0813">Transport</keyword>
<reference evidence="10" key="2">
    <citation type="submission" date="2020-09" db="EMBL/GenBank/DDBJ databases">
        <authorList>
            <person name="Sun Q."/>
            <person name="Ohkuma M."/>
        </authorList>
    </citation>
    <scope>NUCLEOTIDE SEQUENCE</scope>
    <source>
        <strain evidence="10">JCM 3086</strain>
    </source>
</reference>
<feature type="transmembrane region" description="Helical" evidence="8">
    <location>
        <begin position="294"/>
        <end position="316"/>
    </location>
</feature>
<comment type="caution">
    <text evidence="10">The sequence shown here is derived from an EMBL/GenBank/DDBJ whole genome shotgun (WGS) entry which is preliminary data.</text>
</comment>
<dbReference type="SUPFAM" id="SSF161098">
    <property type="entry name" value="MetI-like"/>
    <property type="match status" value="1"/>
</dbReference>
<evidence type="ECO:0000256" key="7">
    <source>
        <dbReference type="SAM" id="MobiDB-lite"/>
    </source>
</evidence>
<gene>
    <name evidence="10" type="ORF">GCM10010121_021270</name>
</gene>
<evidence type="ECO:0000256" key="1">
    <source>
        <dbReference type="ARBA" id="ARBA00004651"/>
    </source>
</evidence>
<feature type="compositionally biased region" description="Basic and acidic residues" evidence="7">
    <location>
        <begin position="1"/>
        <end position="24"/>
    </location>
</feature>
<evidence type="ECO:0000313" key="11">
    <source>
        <dbReference type="Proteomes" id="UP000657574"/>
    </source>
</evidence>
<feature type="transmembrane region" description="Helical" evidence="8">
    <location>
        <begin position="95"/>
        <end position="113"/>
    </location>
</feature>
<dbReference type="Gene3D" id="3.40.190.10">
    <property type="entry name" value="Periplasmic binding protein-like II"/>
    <property type="match status" value="2"/>
</dbReference>
<accession>A0A917KGN7</accession>
<feature type="region of interest" description="Disordered" evidence="7">
    <location>
        <begin position="316"/>
        <end position="365"/>
    </location>
</feature>
<keyword evidence="11" id="KW-1185">Reference proteome</keyword>
<name>A0A917KGN7_9ACTN</name>
<keyword evidence="6 8" id="KW-0472">Membrane</keyword>
<dbReference type="EMBL" id="BMQA01000005">
    <property type="protein sequence ID" value="GGJ10653.1"/>
    <property type="molecule type" value="Genomic_DNA"/>
</dbReference>
<dbReference type="Proteomes" id="UP000657574">
    <property type="component" value="Unassembled WGS sequence"/>
</dbReference>
<evidence type="ECO:0000256" key="5">
    <source>
        <dbReference type="ARBA" id="ARBA00022989"/>
    </source>
</evidence>
<evidence type="ECO:0000259" key="9">
    <source>
        <dbReference type="Pfam" id="PF09084"/>
    </source>
</evidence>
<dbReference type="GO" id="GO:0005886">
    <property type="term" value="C:plasma membrane"/>
    <property type="evidence" value="ECO:0007669"/>
    <property type="project" value="UniProtKB-SubCell"/>
</dbReference>
<feature type="transmembrane region" description="Helical" evidence="8">
    <location>
        <begin position="33"/>
        <end position="53"/>
    </location>
</feature>
<dbReference type="PANTHER" id="PTHR30151">
    <property type="entry name" value="ALKANE SULFONATE ABC TRANSPORTER-RELATED, MEMBRANE SUBUNIT"/>
    <property type="match status" value="1"/>
</dbReference>
<dbReference type="InterPro" id="IPR015168">
    <property type="entry name" value="SsuA/THI5"/>
</dbReference>
<evidence type="ECO:0000313" key="10">
    <source>
        <dbReference type="EMBL" id="GGJ10653.1"/>
    </source>
</evidence>
<dbReference type="InterPro" id="IPR035906">
    <property type="entry name" value="MetI-like_sf"/>
</dbReference>
<protein>
    <recommendedName>
        <fullName evidence="9">SsuA/THI5-like domain-containing protein</fullName>
    </recommendedName>
</protein>
<dbReference type="GO" id="GO:0010438">
    <property type="term" value="P:cellular response to sulfur starvation"/>
    <property type="evidence" value="ECO:0007669"/>
    <property type="project" value="TreeGrafter"/>
</dbReference>
<dbReference type="Gene3D" id="1.10.3720.10">
    <property type="entry name" value="MetI-like"/>
    <property type="match status" value="1"/>
</dbReference>
<keyword evidence="4 8" id="KW-0812">Transmembrane</keyword>
<feature type="domain" description="SsuA/THI5-like" evidence="9">
    <location>
        <begin position="384"/>
        <end position="537"/>
    </location>
</feature>
<feature type="transmembrane region" description="Helical" evidence="8">
    <location>
        <begin position="153"/>
        <end position="175"/>
    </location>
</feature>
<dbReference type="Pfam" id="PF09084">
    <property type="entry name" value="NMT1"/>
    <property type="match status" value="1"/>
</dbReference>